<dbReference type="PANTHER" id="PTHR10623">
    <property type="entry name" value="MICROTUBULE-ASSOCIATED PROTEIN RP/EB FAMILY MEMBER"/>
    <property type="match status" value="1"/>
</dbReference>
<evidence type="ECO:0000313" key="9">
    <source>
        <dbReference type="Proteomes" id="UP000008909"/>
    </source>
</evidence>
<name>G7Y5Z6_CLOSI</name>
<gene>
    <name evidence="8" type="ORF">CLF_101536</name>
</gene>
<dbReference type="AlphaFoldDB" id="G7Y5Z6"/>
<feature type="compositionally biased region" description="Basic and acidic residues" evidence="6">
    <location>
        <begin position="69"/>
        <end position="78"/>
    </location>
</feature>
<dbReference type="PROSITE" id="PS51230">
    <property type="entry name" value="EB1_C"/>
    <property type="match status" value="1"/>
</dbReference>
<reference key="2">
    <citation type="submission" date="2011-10" db="EMBL/GenBank/DDBJ databases">
        <title>The genome and transcriptome sequence of Clonorchis sinensis provide insights into the carcinogenic liver fluke.</title>
        <authorList>
            <person name="Wang X."/>
            <person name="Huang Y."/>
            <person name="Chen W."/>
            <person name="Liu H."/>
            <person name="Guo L."/>
            <person name="Chen Y."/>
            <person name="Luo F."/>
            <person name="Zhou W."/>
            <person name="Sun J."/>
            <person name="Mao Q."/>
            <person name="Liang P."/>
            <person name="Zhou C."/>
            <person name="Tian Y."/>
            <person name="Men J."/>
            <person name="Lv X."/>
            <person name="Huang L."/>
            <person name="Zhou J."/>
            <person name="Hu Y."/>
            <person name="Li R."/>
            <person name="Zhang F."/>
            <person name="Lei H."/>
            <person name="Li X."/>
            <person name="Hu X."/>
            <person name="Liang C."/>
            <person name="Xu J."/>
            <person name="Wu Z."/>
            <person name="Yu X."/>
        </authorList>
    </citation>
    <scope>NUCLEOTIDE SEQUENCE</scope>
    <source>
        <strain>Henan</strain>
    </source>
</reference>
<dbReference type="GO" id="GO:0005874">
    <property type="term" value="C:microtubule"/>
    <property type="evidence" value="ECO:0007669"/>
    <property type="project" value="UniProtKB-KW"/>
</dbReference>
<dbReference type="GO" id="GO:0008017">
    <property type="term" value="F:microtubule binding"/>
    <property type="evidence" value="ECO:0007669"/>
    <property type="project" value="InterPro"/>
</dbReference>
<feature type="region of interest" description="Disordered" evidence="6">
    <location>
        <begin position="58"/>
        <end position="78"/>
    </location>
</feature>
<proteinExistence type="predicted"/>
<feature type="domain" description="EB1 C-terminal" evidence="7">
    <location>
        <begin position="185"/>
        <end position="253"/>
    </location>
</feature>
<organism evidence="8 9">
    <name type="scientific">Clonorchis sinensis</name>
    <name type="common">Chinese liver fluke</name>
    <dbReference type="NCBI Taxonomy" id="79923"/>
    <lineage>
        <taxon>Eukaryota</taxon>
        <taxon>Metazoa</taxon>
        <taxon>Spiralia</taxon>
        <taxon>Lophotrochozoa</taxon>
        <taxon>Platyhelminthes</taxon>
        <taxon>Trematoda</taxon>
        <taxon>Digenea</taxon>
        <taxon>Opisthorchiida</taxon>
        <taxon>Opisthorchiata</taxon>
        <taxon>Opisthorchiidae</taxon>
        <taxon>Clonorchis</taxon>
    </lineage>
</organism>
<dbReference type="Pfam" id="PF03271">
    <property type="entry name" value="EB1"/>
    <property type="match status" value="1"/>
</dbReference>
<reference evidence="8" key="1">
    <citation type="journal article" date="2011" name="Genome Biol.">
        <title>The draft genome of the carcinogenic human liver fluke Clonorchis sinensis.</title>
        <authorList>
            <person name="Wang X."/>
            <person name="Chen W."/>
            <person name="Huang Y."/>
            <person name="Sun J."/>
            <person name="Men J."/>
            <person name="Liu H."/>
            <person name="Luo F."/>
            <person name="Guo L."/>
            <person name="Lv X."/>
            <person name="Deng C."/>
            <person name="Zhou C."/>
            <person name="Fan Y."/>
            <person name="Li X."/>
            <person name="Huang L."/>
            <person name="Hu Y."/>
            <person name="Liang C."/>
            <person name="Hu X."/>
            <person name="Xu J."/>
            <person name="Yu X."/>
        </authorList>
    </citation>
    <scope>NUCLEOTIDE SEQUENCE [LARGE SCALE GENOMIC DNA]</scope>
    <source>
        <strain evidence="8">Henan</strain>
    </source>
</reference>
<sequence length="480" mass="55118">MQMSVTTHDFPGKSIGLRAKKITEIIFGVHGQLVTEKKLERWSKHFSSLIAHSHNHHLPTKDTMQLRRPQREVTRPLRYEKSQSEGGISVDIFKALFSIVLKPIIKCSAHYATPKCSRARKNFKQPHLDRWKFSEISLRLELRVYAATIRPVRTCVCDISLDALTRHIFDLNCRVPVNVVFWNVTSCLTGDPRLLFLSQAEQNKATIEGLLRERDFYFNKLRSIEILCQDNRNVDLTKSIFEVLYATEVSDSVGHMVVFARLHSPTTKILRCISIRHPYQLQFSDNPLASVLCFSSFTMLIVPHNEIFDFTLIVPFIFVELAQWLEHEFTDRKVRGLHLDFSCLDLALIIIIILSNTPAVDPGTQLSYNSGELIPRRIRCPRSGRTGRILGQLFSTSYTNEHFSSAFTFYSRYPTTFVARYLLIHCFFLLIDIQCLGGPYRSLSVACQKYWLYGSEASVLNTDVMLSMMMTMAESKRSSG</sequence>
<dbReference type="Gene3D" id="1.20.5.1430">
    <property type="match status" value="1"/>
</dbReference>
<keyword evidence="4" id="KW-0206">Cytoskeleton</keyword>
<dbReference type="EMBL" id="DF142886">
    <property type="protein sequence ID" value="GAA48382.1"/>
    <property type="molecule type" value="Genomic_DNA"/>
</dbReference>
<keyword evidence="2" id="KW-0963">Cytoplasm</keyword>
<keyword evidence="3 5" id="KW-0493">Microtubule</keyword>
<dbReference type="Proteomes" id="UP000008909">
    <property type="component" value="Unassembled WGS sequence"/>
</dbReference>
<evidence type="ECO:0000256" key="5">
    <source>
        <dbReference type="PROSITE-ProRule" id="PRU00576"/>
    </source>
</evidence>
<keyword evidence="9" id="KW-1185">Reference proteome</keyword>
<dbReference type="InterPro" id="IPR004953">
    <property type="entry name" value="EB1_C"/>
</dbReference>
<evidence type="ECO:0000256" key="3">
    <source>
        <dbReference type="ARBA" id="ARBA00022701"/>
    </source>
</evidence>
<dbReference type="InterPro" id="IPR036133">
    <property type="entry name" value="EB1_C_sf"/>
</dbReference>
<evidence type="ECO:0000256" key="1">
    <source>
        <dbReference type="ARBA" id="ARBA00004245"/>
    </source>
</evidence>
<evidence type="ECO:0000259" key="7">
    <source>
        <dbReference type="PROSITE" id="PS51230"/>
    </source>
</evidence>
<evidence type="ECO:0000256" key="6">
    <source>
        <dbReference type="SAM" id="MobiDB-lite"/>
    </source>
</evidence>
<evidence type="ECO:0000313" key="8">
    <source>
        <dbReference type="EMBL" id="GAA48382.1"/>
    </source>
</evidence>
<accession>G7Y5Z6</accession>
<dbReference type="SUPFAM" id="SSF140612">
    <property type="entry name" value="EB1 dimerisation domain-like"/>
    <property type="match status" value="1"/>
</dbReference>
<comment type="subcellular location">
    <subcellularLocation>
        <location evidence="1">Cytoplasm</location>
        <location evidence="1">Cytoskeleton</location>
    </subcellularLocation>
</comment>
<evidence type="ECO:0000256" key="4">
    <source>
        <dbReference type="ARBA" id="ARBA00023212"/>
    </source>
</evidence>
<evidence type="ECO:0000256" key="2">
    <source>
        <dbReference type="ARBA" id="ARBA00022490"/>
    </source>
</evidence>
<protein>
    <submittedName>
        <fullName evidence="8">Microtubule-associated protein RP/EB family</fullName>
    </submittedName>
</protein>
<dbReference type="InterPro" id="IPR027328">
    <property type="entry name" value="MAPRE"/>
</dbReference>